<comment type="caution">
    <text evidence="2">The sequence shown here is derived from an EMBL/GenBank/DDBJ whole genome shotgun (WGS) entry which is preliminary data.</text>
</comment>
<evidence type="ECO:0000256" key="1">
    <source>
        <dbReference type="SAM" id="MobiDB-lite"/>
    </source>
</evidence>
<keyword evidence="3" id="KW-1185">Reference proteome</keyword>
<dbReference type="EMBL" id="CALTRL010001025">
    <property type="protein sequence ID" value="CAH7670583.1"/>
    <property type="molecule type" value="Genomic_DNA"/>
</dbReference>
<accession>A0AAV0AS89</accession>
<evidence type="ECO:0000313" key="2">
    <source>
        <dbReference type="EMBL" id="CAH7670583.1"/>
    </source>
</evidence>
<organism evidence="2 3">
    <name type="scientific">Phakopsora pachyrhizi</name>
    <name type="common">Asian soybean rust disease fungus</name>
    <dbReference type="NCBI Taxonomy" id="170000"/>
    <lineage>
        <taxon>Eukaryota</taxon>
        <taxon>Fungi</taxon>
        <taxon>Dikarya</taxon>
        <taxon>Basidiomycota</taxon>
        <taxon>Pucciniomycotina</taxon>
        <taxon>Pucciniomycetes</taxon>
        <taxon>Pucciniales</taxon>
        <taxon>Phakopsoraceae</taxon>
        <taxon>Phakopsora</taxon>
    </lineage>
</organism>
<feature type="region of interest" description="Disordered" evidence="1">
    <location>
        <begin position="1"/>
        <end position="36"/>
    </location>
</feature>
<name>A0AAV0AS89_PHAPC</name>
<evidence type="ECO:0000313" key="3">
    <source>
        <dbReference type="Proteomes" id="UP001153365"/>
    </source>
</evidence>
<gene>
    <name evidence="2" type="ORF">PPACK8108_LOCUS5314</name>
</gene>
<protein>
    <submittedName>
        <fullName evidence="2">Uncharacterized protein</fullName>
    </submittedName>
</protein>
<dbReference type="AlphaFoldDB" id="A0AAV0AS89"/>
<feature type="compositionally biased region" description="Basic and acidic residues" evidence="1">
    <location>
        <begin position="7"/>
        <end position="25"/>
    </location>
</feature>
<sequence length="57" mass="6217">MTCLSDVEEHVAPVDRECNKEDDPRSGGGPGRHRVSGERLVMVGIEPQMRKGLSKGL</sequence>
<proteinExistence type="predicted"/>
<reference evidence="2" key="1">
    <citation type="submission" date="2022-06" db="EMBL/GenBank/DDBJ databases">
        <authorList>
            <consortium name="SYNGENTA / RWTH Aachen University"/>
        </authorList>
    </citation>
    <scope>NUCLEOTIDE SEQUENCE</scope>
</reference>
<dbReference type="Proteomes" id="UP001153365">
    <property type="component" value="Unassembled WGS sequence"/>
</dbReference>